<dbReference type="InterPro" id="IPR029056">
    <property type="entry name" value="Ribokinase-like"/>
</dbReference>
<dbReference type="CDD" id="cd01174">
    <property type="entry name" value="ribokinase"/>
    <property type="match status" value="1"/>
</dbReference>
<keyword evidence="8" id="KW-0119">Carbohydrate metabolism</keyword>
<comment type="caution">
    <text evidence="10">The sequence shown here is derived from an EMBL/GenBank/DDBJ whole genome shotgun (WGS) entry which is preliminary data.</text>
</comment>
<evidence type="ECO:0000256" key="2">
    <source>
        <dbReference type="ARBA" id="ARBA00022723"/>
    </source>
</evidence>
<name>A0ABT2SWF9_9FIRM</name>
<evidence type="ECO:0000256" key="7">
    <source>
        <dbReference type="ARBA" id="ARBA00022958"/>
    </source>
</evidence>
<protein>
    <submittedName>
        <fullName evidence="10">Ribokinase</fullName>
    </submittedName>
</protein>
<dbReference type="EMBL" id="JAOQJR010000012">
    <property type="protein sequence ID" value="MCU6739171.1"/>
    <property type="molecule type" value="Genomic_DNA"/>
</dbReference>
<evidence type="ECO:0000313" key="11">
    <source>
        <dbReference type="Proteomes" id="UP001208364"/>
    </source>
</evidence>
<keyword evidence="7" id="KW-0630">Potassium</keyword>
<dbReference type="Proteomes" id="UP001208364">
    <property type="component" value="Unassembled WGS sequence"/>
</dbReference>
<dbReference type="InterPro" id="IPR002139">
    <property type="entry name" value="Ribo/fructo_kinase"/>
</dbReference>
<evidence type="ECO:0000256" key="5">
    <source>
        <dbReference type="ARBA" id="ARBA00022840"/>
    </source>
</evidence>
<evidence type="ECO:0000256" key="6">
    <source>
        <dbReference type="ARBA" id="ARBA00022842"/>
    </source>
</evidence>
<dbReference type="PRINTS" id="PR00990">
    <property type="entry name" value="RIBOKINASE"/>
</dbReference>
<dbReference type="Gene3D" id="3.40.1190.20">
    <property type="match status" value="1"/>
</dbReference>
<evidence type="ECO:0000256" key="3">
    <source>
        <dbReference type="ARBA" id="ARBA00022741"/>
    </source>
</evidence>
<accession>A0ABT2SWF9</accession>
<dbReference type="PANTHER" id="PTHR10584:SF166">
    <property type="entry name" value="RIBOKINASE"/>
    <property type="match status" value="1"/>
</dbReference>
<dbReference type="RefSeq" id="WP_119364029.1">
    <property type="nucleotide sequence ID" value="NZ_JAOQJR010000012.1"/>
</dbReference>
<dbReference type="PANTHER" id="PTHR10584">
    <property type="entry name" value="SUGAR KINASE"/>
    <property type="match status" value="1"/>
</dbReference>
<keyword evidence="2" id="KW-0479">Metal-binding</keyword>
<keyword evidence="11" id="KW-1185">Reference proteome</keyword>
<proteinExistence type="predicted"/>
<keyword evidence="1" id="KW-0808">Transferase</keyword>
<evidence type="ECO:0000313" key="10">
    <source>
        <dbReference type="EMBL" id="MCU6739171.1"/>
    </source>
</evidence>
<evidence type="ECO:0000256" key="1">
    <source>
        <dbReference type="ARBA" id="ARBA00022679"/>
    </source>
</evidence>
<evidence type="ECO:0000256" key="4">
    <source>
        <dbReference type="ARBA" id="ARBA00022777"/>
    </source>
</evidence>
<dbReference type="SUPFAM" id="SSF53613">
    <property type="entry name" value="Ribokinase-like"/>
    <property type="match status" value="1"/>
</dbReference>
<keyword evidence="6" id="KW-0460">Magnesium</keyword>
<evidence type="ECO:0000259" key="9">
    <source>
        <dbReference type="Pfam" id="PF00294"/>
    </source>
</evidence>
<organism evidence="10 11">
    <name type="scientific">[Clostridium] ammoniilyticum</name>
    <dbReference type="NCBI Taxonomy" id="2981784"/>
    <lineage>
        <taxon>Bacteria</taxon>
        <taxon>Bacillati</taxon>
        <taxon>Bacillota</taxon>
        <taxon>Erysipelotrichia</taxon>
        <taxon>Erysipelotrichales</taxon>
        <taxon>Coprobacillaceae</taxon>
        <taxon>Faecalibacillus</taxon>
    </lineage>
</organism>
<keyword evidence="4" id="KW-0418">Kinase</keyword>
<evidence type="ECO:0000256" key="8">
    <source>
        <dbReference type="ARBA" id="ARBA00023277"/>
    </source>
</evidence>
<keyword evidence="3" id="KW-0547">Nucleotide-binding</keyword>
<gene>
    <name evidence="10" type="ORF">OCV55_10920</name>
</gene>
<feature type="domain" description="Carbohydrate kinase PfkB" evidence="9">
    <location>
        <begin position="2"/>
        <end position="284"/>
    </location>
</feature>
<reference evidence="10 11" key="1">
    <citation type="journal article" date="2021" name="ISME Commun">
        <title>Automated analysis of genomic sequences facilitates high-throughput and comprehensive description of bacteria.</title>
        <authorList>
            <person name="Hitch T.C.A."/>
        </authorList>
    </citation>
    <scope>NUCLEOTIDE SEQUENCE [LARGE SCALE GENOMIC DNA]</scope>
    <source>
        <strain evidence="10 11">H4_15</strain>
    </source>
</reference>
<keyword evidence="5" id="KW-0067">ATP-binding</keyword>
<dbReference type="InterPro" id="IPR011611">
    <property type="entry name" value="PfkB_dom"/>
</dbReference>
<dbReference type="Pfam" id="PF00294">
    <property type="entry name" value="PfkB"/>
    <property type="match status" value="1"/>
</dbReference>
<sequence length="290" mass="31867">MKVLCFGSANLDHVYKVNHFTVPGETQGCLEYTVKCGGKGVNQAIAMSLAGNETYFAGIIGNDGTLLKDALVGKNVNIDYLKISNKPTGHAIIEVDQSGQNHILLYGGTNKEIDFEYIDEVLSHFSTGDVVVLQNEINNVPYIIDRCYEKEMKIFFNAAPYDESIQNYPIEKVTWLVVNETESAALSGEENYEKMLQVLKQKYPHTNILFTMGKDGSRVLTNNEDVKVEAMKVNAIDTTGAGDTYIGYFVKGILEGFSLVESANLATKASAIAVTRFGAVDSIPSYDEVK</sequence>
<dbReference type="InterPro" id="IPR011877">
    <property type="entry name" value="Ribokinase"/>
</dbReference>